<evidence type="ECO:0000256" key="2">
    <source>
        <dbReference type="ARBA" id="ARBA00005189"/>
    </source>
</evidence>
<accession>A0AAV2Q9X0</accession>
<comment type="catalytic activity">
    <reaction evidence="6">
        <text>N,N-dimethylethanolamine phosphate + S-adenosyl-L-methionine = phosphocholine + S-adenosyl-L-homocysteine + H(+)</text>
        <dbReference type="Rhea" id="RHEA:25325"/>
        <dbReference type="ChEBI" id="CHEBI:15378"/>
        <dbReference type="ChEBI" id="CHEBI:57856"/>
        <dbReference type="ChEBI" id="CHEBI:58641"/>
        <dbReference type="ChEBI" id="CHEBI:59789"/>
        <dbReference type="ChEBI" id="CHEBI:295975"/>
        <dbReference type="EC" id="2.1.1.103"/>
    </reaction>
    <physiologicalReaction direction="left-to-right" evidence="6">
        <dbReference type="Rhea" id="RHEA:25326"/>
    </physiologicalReaction>
</comment>
<sequence length="264" mass="30164">MADNPSQVSLDDFYTTEYILQKERLYGLHYSSSGGEAATKDLLLRARLQPNEKVLDVCCGQGGPAMFMARHFGVHVHGIDISQNLINLGRQRLAVCEPIVQQRVQLEIADATTVQLQKNYYDVIYSKDSITMIENKKKLFENLMSAVRPSGRIFISDWCRGEINLSQPTYNRGYKLKGWDNMSTVQVNVQYIEAAGFKSVTVEDNTKDMINYLENALRFFEATKQAFIKDFDCNSYKSIEEFFSVRVENMKEGTIRWVLFTAAA</sequence>
<evidence type="ECO:0000256" key="6">
    <source>
        <dbReference type="ARBA" id="ARBA00047619"/>
    </source>
</evidence>
<dbReference type="Proteomes" id="UP001497623">
    <property type="component" value="Unassembled WGS sequence"/>
</dbReference>
<dbReference type="AlphaFoldDB" id="A0AAV2Q9X0"/>
<dbReference type="InterPro" id="IPR029063">
    <property type="entry name" value="SAM-dependent_MTases_sf"/>
</dbReference>
<comment type="catalytic activity">
    <reaction evidence="7">
        <text>phosphoethanolamine + S-adenosyl-L-methionine = N-methylethanolamine phosphate + S-adenosyl-L-homocysteine + H(+)</text>
        <dbReference type="Rhea" id="RHEA:20365"/>
        <dbReference type="ChEBI" id="CHEBI:15378"/>
        <dbReference type="ChEBI" id="CHEBI:57781"/>
        <dbReference type="ChEBI" id="CHEBI:57856"/>
        <dbReference type="ChEBI" id="CHEBI:58190"/>
        <dbReference type="ChEBI" id="CHEBI:59789"/>
        <dbReference type="EC" id="2.1.1.103"/>
    </reaction>
    <physiologicalReaction direction="left-to-right" evidence="7">
        <dbReference type="Rhea" id="RHEA:20366"/>
    </physiologicalReaction>
</comment>
<dbReference type="Gene3D" id="3.40.50.150">
    <property type="entry name" value="Vaccinia Virus protein VP39"/>
    <property type="match status" value="1"/>
</dbReference>
<dbReference type="Pfam" id="PF13649">
    <property type="entry name" value="Methyltransf_25"/>
    <property type="match status" value="1"/>
</dbReference>
<comment type="pathway">
    <text evidence="1">Phospholipid metabolism; phosphatidylcholine biosynthesis.</text>
</comment>
<keyword evidence="11" id="KW-1185">Reference proteome</keyword>
<comment type="pathway">
    <text evidence="2">Lipid metabolism.</text>
</comment>
<reference evidence="10 11" key="1">
    <citation type="submission" date="2024-05" db="EMBL/GenBank/DDBJ databases">
        <authorList>
            <person name="Wallberg A."/>
        </authorList>
    </citation>
    <scope>NUCLEOTIDE SEQUENCE [LARGE SCALE GENOMIC DNA]</scope>
</reference>
<evidence type="ECO:0000256" key="5">
    <source>
        <dbReference type="ARBA" id="ARBA00035674"/>
    </source>
</evidence>
<dbReference type="GO" id="GO:0032259">
    <property type="term" value="P:methylation"/>
    <property type="evidence" value="ECO:0007669"/>
    <property type="project" value="UniProtKB-KW"/>
</dbReference>
<evidence type="ECO:0000313" key="11">
    <source>
        <dbReference type="Proteomes" id="UP001497623"/>
    </source>
</evidence>
<dbReference type="InterPro" id="IPR041698">
    <property type="entry name" value="Methyltransf_25"/>
</dbReference>
<name>A0AAV2Q9X0_MEGNR</name>
<evidence type="ECO:0000256" key="7">
    <source>
        <dbReference type="ARBA" id="ARBA00047622"/>
    </source>
</evidence>
<proteinExistence type="predicted"/>
<dbReference type="PANTHER" id="PTHR44307">
    <property type="entry name" value="PHOSPHOETHANOLAMINE METHYLTRANSFERASE"/>
    <property type="match status" value="1"/>
</dbReference>
<dbReference type="EMBL" id="CAXKWB010005068">
    <property type="protein sequence ID" value="CAL4076541.1"/>
    <property type="molecule type" value="Genomic_DNA"/>
</dbReference>
<evidence type="ECO:0000259" key="9">
    <source>
        <dbReference type="Pfam" id="PF13649"/>
    </source>
</evidence>
<evidence type="ECO:0000256" key="1">
    <source>
        <dbReference type="ARBA" id="ARBA00004969"/>
    </source>
</evidence>
<evidence type="ECO:0000256" key="3">
    <source>
        <dbReference type="ARBA" id="ARBA00022603"/>
    </source>
</evidence>
<protein>
    <recommendedName>
        <fullName evidence="5">phosphoethanolamine N-methyltransferase</fullName>
        <ecNumber evidence="5">2.1.1.103</ecNumber>
    </recommendedName>
</protein>
<evidence type="ECO:0000256" key="4">
    <source>
        <dbReference type="ARBA" id="ARBA00022679"/>
    </source>
</evidence>
<dbReference type="GO" id="GO:0000234">
    <property type="term" value="F:phosphoethanolamine N-methyltransferase activity"/>
    <property type="evidence" value="ECO:0007669"/>
    <property type="project" value="UniProtKB-EC"/>
</dbReference>
<feature type="domain" description="Methyltransferase" evidence="9">
    <location>
        <begin position="54"/>
        <end position="151"/>
    </location>
</feature>
<dbReference type="EC" id="2.1.1.103" evidence="5"/>
<gene>
    <name evidence="10" type="ORF">MNOR_LOCUS10182</name>
</gene>
<comment type="catalytic activity">
    <reaction evidence="8">
        <text>N-methylethanolamine phosphate + S-adenosyl-L-methionine = N,N-dimethylethanolamine phosphate + S-adenosyl-L-homocysteine + H(+)</text>
        <dbReference type="Rhea" id="RHEA:25321"/>
        <dbReference type="ChEBI" id="CHEBI:15378"/>
        <dbReference type="ChEBI" id="CHEBI:57781"/>
        <dbReference type="ChEBI" id="CHEBI:57856"/>
        <dbReference type="ChEBI" id="CHEBI:58641"/>
        <dbReference type="ChEBI" id="CHEBI:59789"/>
        <dbReference type="EC" id="2.1.1.103"/>
    </reaction>
    <physiologicalReaction direction="left-to-right" evidence="8">
        <dbReference type="Rhea" id="RHEA:25322"/>
    </physiologicalReaction>
</comment>
<dbReference type="PANTHER" id="PTHR44307:SF2">
    <property type="entry name" value="PHOSPHOETHANOLAMINE METHYLTRANSFERASE ISOFORM X1"/>
    <property type="match status" value="1"/>
</dbReference>
<organism evidence="10 11">
    <name type="scientific">Meganyctiphanes norvegica</name>
    <name type="common">Northern krill</name>
    <name type="synonym">Thysanopoda norvegica</name>
    <dbReference type="NCBI Taxonomy" id="48144"/>
    <lineage>
        <taxon>Eukaryota</taxon>
        <taxon>Metazoa</taxon>
        <taxon>Ecdysozoa</taxon>
        <taxon>Arthropoda</taxon>
        <taxon>Crustacea</taxon>
        <taxon>Multicrustacea</taxon>
        <taxon>Malacostraca</taxon>
        <taxon>Eumalacostraca</taxon>
        <taxon>Eucarida</taxon>
        <taxon>Euphausiacea</taxon>
        <taxon>Euphausiidae</taxon>
        <taxon>Meganyctiphanes</taxon>
    </lineage>
</organism>
<keyword evidence="4" id="KW-0808">Transferase</keyword>
<keyword evidence="3" id="KW-0489">Methyltransferase</keyword>
<dbReference type="CDD" id="cd02440">
    <property type="entry name" value="AdoMet_MTases"/>
    <property type="match status" value="1"/>
</dbReference>
<dbReference type="SUPFAM" id="SSF53335">
    <property type="entry name" value="S-adenosyl-L-methionine-dependent methyltransferases"/>
    <property type="match status" value="1"/>
</dbReference>
<evidence type="ECO:0000256" key="8">
    <source>
        <dbReference type="ARBA" id="ARBA00047841"/>
    </source>
</evidence>
<comment type="caution">
    <text evidence="10">The sequence shown here is derived from an EMBL/GenBank/DDBJ whole genome shotgun (WGS) entry which is preliminary data.</text>
</comment>
<evidence type="ECO:0000313" key="10">
    <source>
        <dbReference type="EMBL" id="CAL4076541.1"/>
    </source>
</evidence>